<comment type="similarity">
    <text evidence="1">Belongs to the pseudouridine synthase RluA family.</text>
</comment>
<dbReference type="GO" id="GO:0140098">
    <property type="term" value="F:catalytic activity, acting on RNA"/>
    <property type="evidence" value="ECO:0007669"/>
    <property type="project" value="UniProtKB-ARBA"/>
</dbReference>
<feature type="domain" description="Pseudouridine synthase RsuA/RluA-like" evidence="2">
    <location>
        <begin position="12"/>
        <end position="149"/>
    </location>
</feature>
<dbReference type="PANTHER" id="PTHR21600:SF87">
    <property type="entry name" value="RNA PSEUDOURIDYLATE SYNTHASE DOMAIN-CONTAINING PROTEIN 1"/>
    <property type="match status" value="1"/>
</dbReference>
<comment type="caution">
    <text evidence="3">The sequence shown here is derived from an EMBL/GenBank/DDBJ whole genome shotgun (WGS) entry which is preliminary data.</text>
</comment>
<dbReference type="Proteomes" id="UP000321412">
    <property type="component" value="Unassembled WGS sequence"/>
</dbReference>
<dbReference type="EMBL" id="VOSM01000013">
    <property type="protein sequence ID" value="TXD34413.1"/>
    <property type="molecule type" value="Genomic_DNA"/>
</dbReference>
<dbReference type="InterPro" id="IPR006145">
    <property type="entry name" value="PsdUridine_synth_RsuA/RluA"/>
</dbReference>
<dbReference type="SUPFAM" id="SSF55120">
    <property type="entry name" value="Pseudouridine synthase"/>
    <property type="match status" value="1"/>
</dbReference>
<dbReference type="GO" id="GO:0009982">
    <property type="term" value="F:pseudouridine synthase activity"/>
    <property type="evidence" value="ECO:0007669"/>
    <property type="project" value="InterPro"/>
</dbReference>
<proteinExistence type="inferred from homology"/>
<dbReference type="InterPro" id="IPR020103">
    <property type="entry name" value="PsdUridine_synth_cat_dom_sf"/>
</dbReference>
<dbReference type="CDD" id="cd02869">
    <property type="entry name" value="PseudoU_synth_RluA_like"/>
    <property type="match status" value="1"/>
</dbReference>
<evidence type="ECO:0000256" key="1">
    <source>
        <dbReference type="ARBA" id="ARBA00010876"/>
    </source>
</evidence>
<keyword evidence="4" id="KW-1185">Reference proteome</keyword>
<dbReference type="AlphaFoldDB" id="A0A5C6X5S1"/>
<dbReference type="RefSeq" id="WP_146982922.1">
    <property type="nucleotide sequence ID" value="NZ_VOSM01000013.1"/>
</dbReference>
<accession>A0A5C6X5S1</accession>
<dbReference type="InterPro" id="IPR006224">
    <property type="entry name" value="PsdUridine_synth_RluA-like_CS"/>
</dbReference>
<dbReference type="OrthoDB" id="128480at2"/>
<dbReference type="PANTHER" id="PTHR21600">
    <property type="entry name" value="MITOCHONDRIAL RNA PSEUDOURIDINE SYNTHASE"/>
    <property type="match status" value="1"/>
</dbReference>
<dbReference type="Gene3D" id="3.30.2350.10">
    <property type="entry name" value="Pseudouridine synthase"/>
    <property type="match status" value="1"/>
</dbReference>
<sequence length="214" mass="24047">MNAPTLLSADNNLFVVNKPAGWVVHPTNDPTMQDLVSWLNAQIGNSDAAPVHRLDRETSGLVLMSPSPELRAQLGDWFAQNTVRKEYRALVYGSTPDTMTLDAPLFDRRRGRPLSALTRVETLERFVSCSYLRVTPATGRKHQIRQHLQRAGHAIVGEARYKPKKFLRVPGFPGRLWLHALRLELPDGRIFEAPLAPELDAQLNLLRSLGVESR</sequence>
<evidence type="ECO:0000313" key="4">
    <source>
        <dbReference type="Proteomes" id="UP000321412"/>
    </source>
</evidence>
<dbReference type="PROSITE" id="PS01129">
    <property type="entry name" value="PSI_RLU"/>
    <property type="match status" value="1"/>
</dbReference>
<dbReference type="InterPro" id="IPR050188">
    <property type="entry name" value="RluA_PseudoU_synthase"/>
</dbReference>
<reference evidence="3 4" key="1">
    <citation type="submission" date="2019-08" db="EMBL/GenBank/DDBJ databases">
        <title>Bradymonadales sp. TMQ4.</title>
        <authorList>
            <person name="Liang Q."/>
        </authorList>
    </citation>
    <scope>NUCLEOTIDE SEQUENCE [LARGE SCALE GENOMIC DNA]</scope>
    <source>
        <strain evidence="3 4">TMQ4</strain>
    </source>
</reference>
<evidence type="ECO:0000313" key="3">
    <source>
        <dbReference type="EMBL" id="TXD34413.1"/>
    </source>
</evidence>
<dbReference type="GO" id="GO:0000455">
    <property type="term" value="P:enzyme-directed rRNA pseudouridine synthesis"/>
    <property type="evidence" value="ECO:0007669"/>
    <property type="project" value="TreeGrafter"/>
</dbReference>
<name>A0A5C6X5S1_9DELT</name>
<dbReference type="GO" id="GO:0003723">
    <property type="term" value="F:RNA binding"/>
    <property type="evidence" value="ECO:0007669"/>
    <property type="project" value="InterPro"/>
</dbReference>
<evidence type="ECO:0000259" key="2">
    <source>
        <dbReference type="Pfam" id="PF00849"/>
    </source>
</evidence>
<gene>
    <name evidence="3" type="ORF">FRC98_18545</name>
</gene>
<organism evidence="3 4">
    <name type="scientific">Lujinxingia vulgaris</name>
    <dbReference type="NCBI Taxonomy" id="2600176"/>
    <lineage>
        <taxon>Bacteria</taxon>
        <taxon>Deltaproteobacteria</taxon>
        <taxon>Bradymonadales</taxon>
        <taxon>Lujinxingiaceae</taxon>
        <taxon>Lujinxingia</taxon>
    </lineage>
</organism>
<protein>
    <submittedName>
        <fullName evidence="3">RNA pseudouridine synthase</fullName>
    </submittedName>
</protein>
<dbReference type="Pfam" id="PF00849">
    <property type="entry name" value="PseudoU_synth_2"/>
    <property type="match status" value="1"/>
</dbReference>